<dbReference type="AlphaFoldDB" id="A0A7J7N9I3"/>
<reference evidence="1 2" key="1">
    <citation type="journal article" date="2020" name="IScience">
        <title>Genome Sequencing of the Endangered Kingdonia uniflora (Circaeasteraceae, Ranunculales) Reveals Potential Mechanisms of Evolutionary Specialization.</title>
        <authorList>
            <person name="Sun Y."/>
            <person name="Deng T."/>
            <person name="Zhang A."/>
            <person name="Moore M.J."/>
            <person name="Landis J.B."/>
            <person name="Lin N."/>
            <person name="Zhang H."/>
            <person name="Zhang X."/>
            <person name="Huang J."/>
            <person name="Zhang X."/>
            <person name="Sun H."/>
            <person name="Wang H."/>
        </authorList>
    </citation>
    <scope>NUCLEOTIDE SEQUENCE [LARGE SCALE GENOMIC DNA]</scope>
    <source>
        <strain evidence="1">TB1705</strain>
        <tissue evidence="1">Leaf</tissue>
    </source>
</reference>
<evidence type="ECO:0000313" key="1">
    <source>
        <dbReference type="EMBL" id="KAF6163796.1"/>
    </source>
</evidence>
<dbReference type="PANTHER" id="PTHR33116">
    <property type="entry name" value="REVERSE TRANSCRIPTASE ZINC-BINDING DOMAIN-CONTAINING PROTEIN-RELATED-RELATED"/>
    <property type="match status" value="1"/>
</dbReference>
<gene>
    <name evidence="1" type="ORF">GIB67_016136</name>
</gene>
<evidence type="ECO:0008006" key="3">
    <source>
        <dbReference type="Google" id="ProtNLM"/>
    </source>
</evidence>
<accession>A0A7J7N9I3</accession>
<protein>
    <recommendedName>
        <fullName evidence="3">RNase H type-1 domain-containing protein</fullName>
    </recommendedName>
</protein>
<organism evidence="1 2">
    <name type="scientific">Kingdonia uniflora</name>
    <dbReference type="NCBI Taxonomy" id="39325"/>
    <lineage>
        <taxon>Eukaryota</taxon>
        <taxon>Viridiplantae</taxon>
        <taxon>Streptophyta</taxon>
        <taxon>Embryophyta</taxon>
        <taxon>Tracheophyta</taxon>
        <taxon>Spermatophyta</taxon>
        <taxon>Magnoliopsida</taxon>
        <taxon>Ranunculales</taxon>
        <taxon>Circaeasteraceae</taxon>
        <taxon>Kingdonia</taxon>
    </lineage>
</organism>
<keyword evidence="2" id="KW-1185">Reference proteome</keyword>
<dbReference type="Proteomes" id="UP000541444">
    <property type="component" value="Unassembled WGS sequence"/>
</dbReference>
<dbReference type="EMBL" id="JACGCM010000963">
    <property type="protein sequence ID" value="KAF6163796.1"/>
    <property type="molecule type" value="Genomic_DNA"/>
</dbReference>
<name>A0A7J7N9I3_9MAGN</name>
<proteinExistence type="predicted"/>
<evidence type="ECO:0000313" key="2">
    <source>
        <dbReference type="Proteomes" id="UP000541444"/>
    </source>
</evidence>
<comment type="caution">
    <text evidence="1">The sequence shown here is derived from an EMBL/GenBank/DDBJ whole genome shotgun (WGS) entry which is preliminary data.</text>
</comment>
<dbReference type="PANTHER" id="PTHR33116:SF80">
    <property type="entry name" value="REVERSE TRANSCRIPTASE ZINC-BINDING DOMAIN-CONTAINING PROTEIN"/>
    <property type="match status" value="1"/>
</dbReference>
<sequence>MVLTKGVMAPSHLLFADDIFIFANGRTKGLKFLIKWLKMYQEASGCLPQTYLGIPLIQGRLTKEILRPLVDKNKKKATGWAGSLLSIQGRAVLIKSVLSSISIYSMGIYKWPTSMIKEGERILRNFLWSGEPDTKKACVVAWDKDEWSEFVRAKFIVKSGNFSTCTKGSSIWAGVRGALKDVCSNSGWVIGDGSCIDLWRDIWSSPISLKDLINNDNIPWKNLHAKVSSIIVDGRWPLPHNLLLIFHRLGVDINNIKINTNKADRRVWKPDLVGKFFVKGSFDVIRAKGQTIWWSKYLYRKVFILKLLCGARNSIMGSCPLMITYNRKEFLLFPDAAFVLKRNLKSLLLAGDTMSPYLKDFWIGAIWGGTKLIWHARNKKIFEDHIITLDKEKRKWSKLFHDTAFLSKGRRVKSRSIWMGQLGIIPVKVELVAFLEIVRVTCLVLTKGLGMVTNYTAECQAIIHGVASTASNGWLIAWVESDSKATVEAFNSDNIPWNQEM</sequence>